<dbReference type="Pfam" id="PF00780">
    <property type="entry name" value="CNH"/>
    <property type="match status" value="1"/>
</dbReference>
<feature type="chain" id="PRO_5003996906" evidence="3">
    <location>
        <begin position="27"/>
        <end position="598"/>
    </location>
</feature>
<feature type="domain" description="CNH" evidence="4">
    <location>
        <begin position="241"/>
        <end position="567"/>
    </location>
</feature>
<dbReference type="EMBL" id="AFRT01002462">
    <property type="protein sequence ID" value="ELU37800.1"/>
    <property type="molecule type" value="Genomic_DNA"/>
</dbReference>
<evidence type="ECO:0000256" key="2">
    <source>
        <dbReference type="SAM" id="MobiDB-lite"/>
    </source>
</evidence>
<dbReference type="InterPro" id="IPR011993">
    <property type="entry name" value="PH-like_dom_sf"/>
</dbReference>
<dbReference type="Gene3D" id="2.30.29.30">
    <property type="entry name" value="Pleckstrin-homology domain (PH domain)/Phosphotyrosine-binding domain (PTB)"/>
    <property type="match status" value="1"/>
</dbReference>
<evidence type="ECO:0000256" key="3">
    <source>
        <dbReference type="SAM" id="SignalP"/>
    </source>
</evidence>
<keyword evidence="1" id="KW-0344">Guanine-nucleotide releasing factor</keyword>
<dbReference type="InterPro" id="IPR052233">
    <property type="entry name" value="Rho-type_GEFs"/>
</dbReference>
<dbReference type="SMART" id="SM00036">
    <property type="entry name" value="CNH"/>
    <property type="match status" value="1"/>
</dbReference>
<dbReference type="PROSITE" id="PS50219">
    <property type="entry name" value="CNH"/>
    <property type="match status" value="1"/>
</dbReference>
<keyword evidence="3" id="KW-0732">Signal</keyword>
<name>L8WIT6_THACA</name>
<keyword evidence="6" id="KW-1185">Reference proteome</keyword>
<feature type="region of interest" description="Disordered" evidence="2">
    <location>
        <begin position="67"/>
        <end position="89"/>
    </location>
</feature>
<dbReference type="PANTHER" id="PTHR46572">
    <property type="entry name" value="RHO1 GDP-GTP EXCHANGE PROTEIN 1-RELATED"/>
    <property type="match status" value="1"/>
</dbReference>
<comment type="caution">
    <text evidence="5">The sequence shown here is derived from an EMBL/GenBank/DDBJ whole genome shotgun (WGS) entry which is preliminary data.</text>
</comment>
<dbReference type="Proteomes" id="UP000011668">
    <property type="component" value="Unassembled WGS sequence"/>
</dbReference>
<dbReference type="HOGENOM" id="CLU_520842_0_0_1"/>
<reference evidence="5 6" key="1">
    <citation type="journal article" date="2013" name="Nat. Commun.">
        <title>The evolution and pathogenic mechanisms of the rice sheath blight pathogen.</title>
        <authorList>
            <person name="Zheng A."/>
            <person name="Lin R."/>
            <person name="Xu L."/>
            <person name="Qin P."/>
            <person name="Tang C."/>
            <person name="Ai P."/>
            <person name="Zhang D."/>
            <person name="Liu Y."/>
            <person name="Sun Z."/>
            <person name="Feng H."/>
            <person name="Wang Y."/>
            <person name="Chen Y."/>
            <person name="Liang X."/>
            <person name="Fu R."/>
            <person name="Li Q."/>
            <person name="Zhang J."/>
            <person name="Yu X."/>
            <person name="Xie Z."/>
            <person name="Ding L."/>
            <person name="Guan P."/>
            <person name="Tang J."/>
            <person name="Liang Y."/>
            <person name="Wang S."/>
            <person name="Deng Q."/>
            <person name="Li S."/>
            <person name="Zhu J."/>
            <person name="Wang L."/>
            <person name="Liu H."/>
            <person name="Li P."/>
        </authorList>
    </citation>
    <scope>NUCLEOTIDE SEQUENCE [LARGE SCALE GENOMIC DNA]</scope>
    <source>
        <strain evidence="6">AG-1 IA</strain>
    </source>
</reference>
<evidence type="ECO:0000313" key="5">
    <source>
        <dbReference type="EMBL" id="ELU37800.1"/>
    </source>
</evidence>
<dbReference type="STRING" id="983506.L8WIT6"/>
<dbReference type="PANTHER" id="PTHR46572:SF2">
    <property type="entry name" value="RHO1 GDP-GTP EXCHANGE PROTEIN 1-RELATED"/>
    <property type="match status" value="1"/>
</dbReference>
<dbReference type="GO" id="GO:0005085">
    <property type="term" value="F:guanyl-nucleotide exchange factor activity"/>
    <property type="evidence" value="ECO:0007669"/>
    <property type="project" value="UniProtKB-KW"/>
</dbReference>
<evidence type="ECO:0000313" key="6">
    <source>
        <dbReference type="Proteomes" id="UP000011668"/>
    </source>
</evidence>
<dbReference type="SUPFAM" id="SSF50729">
    <property type="entry name" value="PH domain-like"/>
    <property type="match status" value="1"/>
</dbReference>
<accession>L8WIT6</accession>
<dbReference type="AlphaFoldDB" id="L8WIT6"/>
<dbReference type="OrthoDB" id="2272012at2759"/>
<evidence type="ECO:0000259" key="4">
    <source>
        <dbReference type="PROSITE" id="PS50219"/>
    </source>
</evidence>
<protein>
    <submittedName>
        <fullName evidence="5">Rho guanyl-nucleotide exchange factor</fullName>
    </submittedName>
</protein>
<dbReference type="InterPro" id="IPR001180">
    <property type="entry name" value="CNH_dom"/>
</dbReference>
<sequence length="598" mass="67473">MKIGIVYISWLGADCWLLVRVAEESGECLDCDRWVIHKPWSTKTGLCSGVDGQPECSALKYISTSTTTSESNMAPPPELAAANEQENTSESGGNILDLVQLKLNDPARRLIHQGTLRHKSKKKEYKLFLFDHALIITKPKVIDGRERLHLVDHVSLVSSEQTRPNILGFIPLPRNKVRHQLRFLSHGKRFNREKPLILLSPTADVAQAWVENVDAQRDTNRRSTESNALSLGQDMLVRQEHLRVNCAALYAEEYIGIDNNQIIVYGTDDGVYFQAQNAQSRKVIDLTNVQQIDVLEDLLLLVVLADAILERSVFTFPLDALDLFDRMNRAVRLSRAQVSFFKVGLCMDRTVVCMVKTASLSSTVKILESVGSPAGSNLNRNVKTSFKDTSNRLKIWKSRDIQDFYLPAELYSVQFLKTKLCVAGSAGFEVVDLETLDTQVLLDPADNALNFVGQYKNPRPLDVYRVGDEFLVCYREFAFYVNKTGWKSDKNVIIYWEGTPIACGEYSPITQQSIEWLNAFSYTALHYPYIIAFSQDFVEIRHVDDGSLVQVMHKAGVRCLYTKQSPSQTNIGHHRLETSPSTLVSIEDRVIFLTLASD</sequence>
<organism evidence="5 6">
    <name type="scientific">Thanatephorus cucumeris (strain AG1-IA)</name>
    <name type="common">Rice sheath blight fungus</name>
    <name type="synonym">Rhizoctonia solani</name>
    <dbReference type="NCBI Taxonomy" id="983506"/>
    <lineage>
        <taxon>Eukaryota</taxon>
        <taxon>Fungi</taxon>
        <taxon>Dikarya</taxon>
        <taxon>Basidiomycota</taxon>
        <taxon>Agaricomycotina</taxon>
        <taxon>Agaricomycetes</taxon>
        <taxon>Cantharellales</taxon>
        <taxon>Ceratobasidiaceae</taxon>
        <taxon>Rhizoctonia</taxon>
        <taxon>Rhizoctonia solani AG-1</taxon>
    </lineage>
</organism>
<gene>
    <name evidence="5" type="ORF">AG1IA_08163</name>
</gene>
<proteinExistence type="predicted"/>
<feature type="signal peptide" evidence="3">
    <location>
        <begin position="1"/>
        <end position="26"/>
    </location>
</feature>
<evidence type="ECO:0000256" key="1">
    <source>
        <dbReference type="ARBA" id="ARBA00022658"/>
    </source>
</evidence>